<dbReference type="AlphaFoldDB" id="A0A6L7GCH9"/>
<name>A0A6L7GCH9_9SPHN</name>
<evidence type="ECO:0000313" key="1">
    <source>
        <dbReference type="EMBL" id="MXP13673.1"/>
    </source>
</evidence>
<reference evidence="1 2" key="1">
    <citation type="submission" date="2019-12" db="EMBL/GenBank/DDBJ databases">
        <title>Genomic-based taxomic classification of the family Erythrobacteraceae.</title>
        <authorList>
            <person name="Xu L."/>
        </authorList>
    </citation>
    <scope>NUCLEOTIDE SEQUENCE [LARGE SCALE GENOMIC DNA]</scope>
    <source>
        <strain evidence="1 2">KCTC 52259</strain>
    </source>
</reference>
<protein>
    <submittedName>
        <fullName evidence="1">Ribonuclease</fullName>
    </submittedName>
</protein>
<keyword evidence="2" id="KW-1185">Reference proteome</keyword>
<gene>
    <name evidence="1" type="ORF">GRI44_02755</name>
</gene>
<dbReference type="RefSeq" id="WP_160599926.1">
    <property type="nucleotide sequence ID" value="NZ_WTYU01000001.1"/>
</dbReference>
<dbReference type="EMBL" id="WTYU01000001">
    <property type="protein sequence ID" value="MXP13673.1"/>
    <property type="molecule type" value="Genomic_DNA"/>
</dbReference>
<accession>A0A6L7GCH9</accession>
<dbReference type="OrthoDB" id="7403919at2"/>
<organism evidence="1 2">
    <name type="scientific">Allopontixanthobacter confluentis</name>
    <dbReference type="NCBI Taxonomy" id="1849021"/>
    <lineage>
        <taxon>Bacteria</taxon>
        <taxon>Pseudomonadati</taxon>
        <taxon>Pseudomonadota</taxon>
        <taxon>Alphaproteobacteria</taxon>
        <taxon>Sphingomonadales</taxon>
        <taxon>Erythrobacteraceae</taxon>
        <taxon>Allopontixanthobacter</taxon>
    </lineage>
</organism>
<dbReference type="Proteomes" id="UP000473531">
    <property type="component" value="Unassembled WGS sequence"/>
</dbReference>
<proteinExistence type="predicted"/>
<sequence length="322" mass="34693">MIWYIEEGIGEDRAICVTGDEIIAACIQWPDDLAPGHIEDAILVSRTAGSSRGTARFTNGAEVLVDKLPRDAREGAAIRLQVVRSAMGETGRLKRAHARPTELPPASPTLAQAIAATGAEVQTVRRFPVAGWADIIADAFSGEIAFDGGTLVFSPTPAMVLVDVDGTLPPRELAVAAAKAITCCMRQFDLGGSIGIDFPTLEAKADRRMVDLALAEGLADWPHERTSMNGFGFVQMVSRLSRPSLLHRAVHYRSRLAARLILRQAETIMEPGALLLTAHPDVTNQLHARWQAELARRTGREIRLKSDPGLALEGGFAQAVPL</sequence>
<comment type="caution">
    <text evidence="1">The sequence shown here is derived from an EMBL/GenBank/DDBJ whole genome shotgun (WGS) entry which is preliminary data.</text>
</comment>
<evidence type="ECO:0000313" key="2">
    <source>
        <dbReference type="Proteomes" id="UP000473531"/>
    </source>
</evidence>